<keyword evidence="2" id="KW-1185">Reference proteome</keyword>
<feature type="non-terminal residue" evidence="1">
    <location>
        <position position="1"/>
    </location>
</feature>
<dbReference type="Proteomes" id="UP000837857">
    <property type="component" value="Chromosome 16"/>
</dbReference>
<organism evidence="1 2">
    <name type="scientific">Iphiclides podalirius</name>
    <name type="common">scarce swallowtail</name>
    <dbReference type="NCBI Taxonomy" id="110791"/>
    <lineage>
        <taxon>Eukaryota</taxon>
        <taxon>Metazoa</taxon>
        <taxon>Ecdysozoa</taxon>
        <taxon>Arthropoda</taxon>
        <taxon>Hexapoda</taxon>
        <taxon>Insecta</taxon>
        <taxon>Pterygota</taxon>
        <taxon>Neoptera</taxon>
        <taxon>Endopterygota</taxon>
        <taxon>Lepidoptera</taxon>
        <taxon>Glossata</taxon>
        <taxon>Ditrysia</taxon>
        <taxon>Papilionoidea</taxon>
        <taxon>Papilionidae</taxon>
        <taxon>Papilioninae</taxon>
        <taxon>Iphiclides</taxon>
    </lineage>
</organism>
<proteinExistence type="predicted"/>
<accession>A0ABN8I886</accession>
<protein>
    <submittedName>
        <fullName evidence="1">Uncharacterized protein</fullName>
    </submittedName>
</protein>
<gene>
    <name evidence="1" type="ORF">IPOD504_LOCUS5081</name>
</gene>
<evidence type="ECO:0000313" key="1">
    <source>
        <dbReference type="EMBL" id="CAH2045455.1"/>
    </source>
</evidence>
<dbReference type="EMBL" id="OW152828">
    <property type="protein sequence ID" value="CAH2045455.1"/>
    <property type="molecule type" value="Genomic_DNA"/>
</dbReference>
<sequence length="103" mass="11089">MRPRAPASPPIPPAGVGARSLVKLASLIYARLGRRAGPRGELYRRSRTPRPCAGELGASRLPFRFKAATLVCLSALHSIIHPKLVLVRYEMVTAGYTPASSVL</sequence>
<reference evidence="1" key="1">
    <citation type="submission" date="2022-03" db="EMBL/GenBank/DDBJ databases">
        <authorList>
            <person name="Martin H S."/>
        </authorList>
    </citation>
    <scope>NUCLEOTIDE SEQUENCE</scope>
</reference>
<name>A0ABN8I886_9NEOP</name>
<evidence type="ECO:0000313" key="2">
    <source>
        <dbReference type="Proteomes" id="UP000837857"/>
    </source>
</evidence>